<reference evidence="3 4" key="1">
    <citation type="journal article" date="2012" name="MBio">
        <title>Comparative genome analysis of three eukaryotic parasites with differing abilities to transform leukocytes reveals key mediators of Theileria-induced leukocyte transformation.</title>
        <authorList>
            <person name="Hayashida K."/>
            <person name="Hara Y."/>
            <person name="Abe T."/>
            <person name="Yamasaki C."/>
            <person name="Toyoda A."/>
            <person name="Kosuge T."/>
            <person name="Suzuki Y."/>
            <person name="Sato Y."/>
            <person name="Kawashima S."/>
            <person name="Katayama T."/>
            <person name="Wakaguri H."/>
            <person name="Inoue N."/>
            <person name="Homma K."/>
            <person name="Tada-Umezaki M."/>
            <person name="Yagi Y."/>
            <person name="Fujii Y."/>
            <person name="Habara T."/>
            <person name="Kanehisa M."/>
            <person name="Watanabe H."/>
            <person name="Ito K."/>
            <person name="Gojobori T."/>
            <person name="Sugawara H."/>
            <person name="Imanishi T."/>
            <person name="Weir W."/>
            <person name="Gardner M."/>
            <person name="Pain A."/>
            <person name="Shiels B."/>
            <person name="Hattori M."/>
            <person name="Nene V."/>
            <person name="Sugimoto C."/>
        </authorList>
    </citation>
    <scope>NUCLEOTIDE SEQUENCE [LARGE SCALE GENOMIC DNA]</scope>
    <source>
        <strain evidence="3 4">Shintoku</strain>
    </source>
</reference>
<keyword evidence="1" id="KW-0472">Membrane</keyword>
<proteinExistence type="predicted"/>
<keyword evidence="1" id="KW-0812">Transmembrane</keyword>
<dbReference type="GeneID" id="20716803"/>
<keyword evidence="2" id="KW-0732">Signal</keyword>
<evidence type="ECO:0000313" key="4">
    <source>
        <dbReference type="Proteomes" id="UP000003786"/>
    </source>
</evidence>
<dbReference type="OrthoDB" id="360804at2759"/>
<dbReference type="eggNOG" id="ENOG502QXMJ">
    <property type="taxonomic scope" value="Eukaryota"/>
</dbReference>
<gene>
    <name evidence="3" type="ORF">TOT_040000760</name>
</gene>
<dbReference type="VEuPathDB" id="PiroplasmaDB:TOT_040000760"/>
<name>J7M8L1_THEOR</name>
<feature type="signal peptide" evidence="2">
    <location>
        <begin position="1"/>
        <end position="17"/>
    </location>
</feature>
<dbReference type="EMBL" id="AP011949">
    <property type="protein sequence ID" value="BAM42393.1"/>
    <property type="molecule type" value="Genomic_DNA"/>
</dbReference>
<evidence type="ECO:0000313" key="3">
    <source>
        <dbReference type="EMBL" id="BAM42393.1"/>
    </source>
</evidence>
<keyword evidence="4" id="KW-1185">Reference proteome</keyword>
<sequence>MKFRFLLILYIVKLTIADYSKVDVADEASLEKFSPLRGYIGNIEVLMLKAPSELTIQSLEDAKVPVWKSRPTEALREAVVYYQHGRRIGLYVYSIDYFSSPKQSFYIYKRNRWRSSSQDSFDAMLFDRALVLTLGSFTTSSMALIYVLVFLIF</sequence>
<evidence type="ECO:0000256" key="2">
    <source>
        <dbReference type="SAM" id="SignalP"/>
    </source>
</evidence>
<dbReference type="Proteomes" id="UP000003786">
    <property type="component" value="Chromosome 4"/>
</dbReference>
<dbReference type="KEGG" id="tot:TOT_040000760"/>
<feature type="transmembrane region" description="Helical" evidence="1">
    <location>
        <begin position="129"/>
        <end position="152"/>
    </location>
</feature>
<feature type="chain" id="PRO_5003795765" evidence="2">
    <location>
        <begin position="18"/>
        <end position="153"/>
    </location>
</feature>
<keyword evidence="1" id="KW-1133">Transmembrane helix</keyword>
<organism evidence="3 4">
    <name type="scientific">Theileria orientalis strain Shintoku</name>
    <dbReference type="NCBI Taxonomy" id="869250"/>
    <lineage>
        <taxon>Eukaryota</taxon>
        <taxon>Sar</taxon>
        <taxon>Alveolata</taxon>
        <taxon>Apicomplexa</taxon>
        <taxon>Aconoidasida</taxon>
        <taxon>Piroplasmida</taxon>
        <taxon>Theileriidae</taxon>
        <taxon>Theileria</taxon>
    </lineage>
</organism>
<protein>
    <submittedName>
        <fullName evidence="3">Uncharacterized protein</fullName>
    </submittedName>
</protein>
<accession>J7M8L1</accession>
<dbReference type="AlphaFoldDB" id="J7M8L1"/>
<dbReference type="OMA" id="INSYQTH"/>
<dbReference type="RefSeq" id="XP_009692694.1">
    <property type="nucleotide sequence ID" value="XM_009694399.1"/>
</dbReference>
<evidence type="ECO:0000256" key="1">
    <source>
        <dbReference type="SAM" id="Phobius"/>
    </source>
</evidence>